<organism evidence="2 3">
    <name type="scientific">Hoyosella subflava (strain DSM 45089 / JCM 17490 / NBRC 109087 / DQS3-9A1)</name>
    <name type="common">Amycolicicoccus subflavus</name>
    <dbReference type="NCBI Taxonomy" id="443218"/>
    <lineage>
        <taxon>Bacteria</taxon>
        <taxon>Bacillati</taxon>
        <taxon>Actinomycetota</taxon>
        <taxon>Actinomycetes</taxon>
        <taxon>Mycobacteriales</taxon>
        <taxon>Hoyosellaceae</taxon>
        <taxon>Hoyosella</taxon>
    </lineage>
</organism>
<evidence type="ECO:0000256" key="1">
    <source>
        <dbReference type="SAM" id="MobiDB-lite"/>
    </source>
</evidence>
<dbReference type="STRING" id="443218.AS9A_0580"/>
<reference evidence="2 3" key="1">
    <citation type="journal article" date="2011" name="J. Bacteriol.">
        <title>Complete genome sequence of Amycolicicoccus subflavus DQS3-9A1T, an actinomycete isolated from crude oil-polluted soil.</title>
        <authorList>
            <person name="Cai M."/>
            <person name="Chen W.M."/>
            <person name="Nie Y."/>
            <person name="Chi C.Q."/>
            <person name="Wang Y.N."/>
            <person name="Tang Y.Q."/>
            <person name="Li G.Y."/>
            <person name="Wu X.L."/>
        </authorList>
    </citation>
    <scope>NUCLEOTIDE SEQUENCE [LARGE SCALE GENOMIC DNA]</scope>
    <source>
        <strain evidence="3">DSM 45089 / DQS3-9A1</strain>
    </source>
</reference>
<dbReference type="OrthoDB" id="3541554at2"/>
<feature type="region of interest" description="Disordered" evidence="1">
    <location>
        <begin position="49"/>
        <end position="91"/>
    </location>
</feature>
<accession>F6EJI6</accession>
<dbReference type="Proteomes" id="UP000009235">
    <property type="component" value="Chromosome"/>
</dbReference>
<dbReference type="AlphaFoldDB" id="F6EJI6"/>
<dbReference type="HOGENOM" id="CLU_162460_1_0_11"/>
<dbReference type="InterPro" id="IPR007804">
    <property type="entry name" value="GvpG"/>
</dbReference>
<dbReference type="Pfam" id="PF05120">
    <property type="entry name" value="GvpG"/>
    <property type="match status" value="1"/>
</dbReference>
<gene>
    <name evidence="2" type="ordered locus">AS9A_0580</name>
</gene>
<name>F6EJI6_HOYSD</name>
<dbReference type="EMBL" id="CP002786">
    <property type="protein sequence ID" value="AEF39035.1"/>
    <property type="molecule type" value="Genomic_DNA"/>
</dbReference>
<proteinExistence type="predicted"/>
<evidence type="ECO:0000313" key="3">
    <source>
        <dbReference type="Proteomes" id="UP000009235"/>
    </source>
</evidence>
<keyword evidence="3" id="KW-1185">Reference proteome</keyword>
<evidence type="ECO:0000313" key="2">
    <source>
        <dbReference type="EMBL" id="AEF39035.1"/>
    </source>
</evidence>
<protein>
    <submittedName>
        <fullName evidence="2">Gas vesicle protein G</fullName>
    </submittedName>
</protein>
<dbReference type="KEGG" id="asd:AS9A_0580"/>
<feature type="compositionally biased region" description="Basic and acidic residues" evidence="1">
    <location>
        <begin position="70"/>
        <end position="80"/>
    </location>
</feature>
<sequence>MGLITGILGLPLLPVRGVVAVAEVIRDQVDQEMHSPGAVRRDLETLAGQREAGEISAAEETEGQQQILDRMSKPRGEPPGKAEGGAQENGE</sequence>
<dbReference type="eggNOG" id="ENOG50331Q2">
    <property type="taxonomic scope" value="Bacteria"/>
</dbReference>
<dbReference type="RefSeq" id="WP_013805384.1">
    <property type="nucleotide sequence ID" value="NC_015564.1"/>
</dbReference>